<keyword evidence="1" id="KW-0805">Transcription regulation</keyword>
<dbReference type="CDD" id="cd00090">
    <property type="entry name" value="HTH_ARSR"/>
    <property type="match status" value="1"/>
</dbReference>
<dbReference type="Proteomes" id="UP000198661">
    <property type="component" value="Unassembled WGS sequence"/>
</dbReference>
<keyword evidence="7" id="KW-1185">Reference proteome</keyword>
<evidence type="ECO:0000259" key="5">
    <source>
        <dbReference type="PROSITE" id="PS50987"/>
    </source>
</evidence>
<dbReference type="EMBL" id="FOOK01000006">
    <property type="protein sequence ID" value="SFF84943.1"/>
    <property type="molecule type" value="Genomic_DNA"/>
</dbReference>
<dbReference type="InterPro" id="IPR036388">
    <property type="entry name" value="WH-like_DNA-bd_sf"/>
</dbReference>
<dbReference type="PROSITE" id="PS50987">
    <property type="entry name" value="HTH_ARSR_2"/>
    <property type="match status" value="1"/>
</dbReference>
<dbReference type="InterPro" id="IPR011991">
    <property type="entry name" value="ArsR-like_HTH"/>
</dbReference>
<evidence type="ECO:0000256" key="3">
    <source>
        <dbReference type="ARBA" id="ARBA00023163"/>
    </source>
</evidence>
<dbReference type="GO" id="GO:0003677">
    <property type="term" value="F:DNA binding"/>
    <property type="evidence" value="ECO:0007669"/>
    <property type="project" value="UniProtKB-KW"/>
</dbReference>
<evidence type="ECO:0000256" key="1">
    <source>
        <dbReference type="ARBA" id="ARBA00023015"/>
    </source>
</evidence>
<proteinExistence type="predicted"/>
<feature type="domain" description="HTH arsR-type" evidence="5">
    <location>
        <begin position="23"/>
        <end position="120"/>
    </location>
</feature>
<dbReference type="InterPro" id="IPR036390">
    <property type="entry name" value="WH_DNA-bd_sf"/>
</dbReference>
<dbReference type="InterPro" id="IPR051011">
    <property type="entry name" value="Metal_resp_trans_reg"/>
</dbReference>
<dbReference type="SMART" id="SM00418">
    <property type="entry name" value="HTH_ARSR"/>
    <property type="match status" value="1"/>
</dbReference>
<dbReference type="STRING" id="201973.SAMN04488025_106137"/>
<gene>
    <name evidence="6" type="ORF">SAMN04488025_106137</name>
</gene>
<dbReference type="PANTHER" id="PTHR43132:SF6">
    <property type="entry name" value="HTH-TYPE TRANSCRIPTIONAL REPRESSOR CZRA"/>
    <property type="match status" value="1"/>
</dbReference>
<keyword evidence="2" id="KW-0238">DNA-binding</keyword>
<dbReference type="AlphaFoldDB" id="A0A1I2M0B3"/>
<dbReference type="RefSeq" id="WP_245752084.1">
    <property type="nucleotide sequence ID" value="NZ_FOOK01000006.1"/>
</dbReference>
<reference evidence="6 7" key="1">
    <citation type="submission" date="2016-10" db="EMBL/GenBank/DDBJ databases">
        <authorList>
            <person name="de Groot N.N."/>
        </authorList>
    </citation>
    <scope>NUCLEOTIDE SEQUENCE [LARGE SCALE GENOMIC DNA]</scope>
    <source>
        <strain evidence="6 7">DSM 44945</strain>
    </source>
</reference>
<organism evidence="6 7">
    <name type="scientific">Planifilum fulgidum</name>
    <dbReference type="NCBI Taxonomy" id="201973"/>
    <lineage>
        <taxon>Bacteria</taxon>
        <taxon>Bacillati</taxon>
        <taxon>Bacillota</taxon>
        <taxon>Bacilli</taxon>
        <taxon>Bacillales</taxon>
        <taxon>Thermoactinomycetaceae</taxon>
        <taxon>Planifilum</taxon>
    </lineage>
</organism>
<dbReference type="NCBIfam" id="NF033788">
    <property type="entry name" value="HTH_metalloreg"/>
    <property type="match status" value="1"/>
</dbReference>
<evidence type="ECO:0000256" key="4">
    <source>
        <dbReference type="ARBA" id="ARBA00043263"/>
    </source>
</evidence>
<evidence type="ECO:0000256" key="2">
    <source>
        <dbReference type="ARBA" id="ARBA00023125"/>
    </source>
</evidence>
<dbReference type="Pfam" id="PF01022">
    <property type="entry name" value="HTH_5"/>
    <property type="match status" value="1"/>
</dbReference>
<dbReference type="Gene3D" id="1.10.10.10">
    <property type="entry name" value="Winged helix-like DNA-binding domain superfamily/Winged helix DNA-binding domain"/>
    <property type="match status" value="1"/>
</dbReference>
<dbReference type="InterPro" id="IPR001845">
    <property type="entry name" value="HTH_ArsR_DNA-bd_dom"/>
</dbReference>
<name>A0A1I2M0B3_9BACL</name>
<dbReference type="SUPFAM" id="SSF46785">
    <property type="entry name" value="Winged helix' DNA-binding domain"/>
    <property type="match status" value="1"/>
</dbReference>
<accession>A0A1I2M0B3</accession>
<dbReference type="PANTHER" id="PTHR43132">
    <property type="entry name" value="ARSENICAL RESISTANCE OPERON REPRESSOR ARSR-RELATED"/>
    <property type="match status" value="1"/>
</dbReference>
<evidence type="ECO:0000313" key="6">
    <source>
        <dbReference type="EMBL" id="SFF84943.1"/>
    </source>
</evidence>
<evidence type="ECO:0000313" key="7">
    <source>
        <dbReference type="Proteomes" id="UP000198661"/>
    </source>
</evidence>
<keyword evidence="4" id="KW-0105">Cadmium resistance</keyword>
<keyword evidence="3" id="KW-0804">Transcription</keyword>
<protein>
    <submittedName>
        <fullName evidence="6">Cadmium-sensing regulator, CadC</fullName>
    </submittedName>
</protein>
<dbReference type="GO" id="GO:0003700">
    <property type="term" value="F:DNA-binding transcription factor activity"/>
    <property type="evidence" value="ECO:0007669"/>
    <property type="project" value="InterPro"/>
</dbReference>
<dbReference type="GO" id="GO:0046686">
    <property type="term" value="P:response to cadmium ion"/>
    <property type="evidence" value="ECO:0007669"/>
    <property type="project" value="UniProtKB-KW"/>
</dbReference>
<sequence length="125" mass="14177">MSSSKRDDVCEVFCHDPEKVRRIKERLPETEPLVPVFKALADPTRLKIACALMEDGELCVCDVAHVLETTVASASHHLRLMKNLGLAKSRKEGKLVFYSLKDEHVRQILAIAMEHAMEHDAESRR</sequence>
<dbReference type="InterPro" id="IPR018334">
    <property type="entry name" value="ArsR_HTH"/>
</dbReference>
<dbReference type="PROSITE" id="PS00846">
    <property type="entry name" value="HTH_ARSR_1"/>
    <property type="match status" value="1"/>
</dbReference>
<dbReference type="PRINTS" id="PR00778">
    <property type="entry name" value="HTHARSR"/>
</dbReference>